<proteinExistence type="predicted"/>
<name>A0AA47LR09_9GAMM</name>
<dbReference type="AlphaFoldDB" id="A0AA47LR09"/>
<evidence type="ECO:0000313" key="3">
    <source>
        <dbReference type="Proteomes" id="UP001164748"/>
    </source>
</evidence>
<dbReference type="CDD" id="cd04301">
    <property type="entry name" value="NAT_SF"/>
    <property type="match status" value="1"/>
</dbReference>
<dbReference type="EMBL" id="CP114588">
    <property type="protein sequence ID" value="WBA08280.1"/>
    <property type="molecule type" value="Genomic_DNA"/>
</dbReference>
<dbReference type="RefSeq" id="WP_269578771.1">
    <property type="nucleotide sequence ID" value="NZ_CP114588.1"/>
</dbReference>
<dbReference type="SUPFAM" id="SSF55729">
    <property type="entry name" value="Acyl-CoA N-acyltransferases (Nat)"/>
    <property type="match status" value="1"/>
</dbReference>
<dbReference type="Proteomes" id="UP001164748">
    <property type="component" value="Chromosome"/>
</dbReference>
<organism evidence="2 3">
    <name type="scientific">Salinivibrio kushneri</name>
    <dbReference type="NCBI Taxonomy" id="1908198"/>
    <lineage>
        <taxon>Bacteria</taxon>
        <taxon>Pseudomonadati</taxon>
        <taxon>Pseudomonadota</taxon>
        <taxon>Gammaproteobacteria</taxon>
        <taxon>Vibrionales</taxon>
        <taxon>Vibrionaceae</taxon>
        <taxon>Salinivibrio</taxon>
    </lineage>
</organism>
<accession>A0AA47LR09</accession>
<dbReference type="InterPro" id="IPR016181">
    <property type="entry name" value="Acyl_CoA_acyltransferase"/>
</dbReference>
<feature type="domain" description="N-acetyltransferase" evidence="1">
    <location>
        <begin position="170"/>
        <end position="310"/>
    </location>
</feature>
<gene>
    <name evidence="2" type="ORF">N8M53_10705</name>
</gene>
<evidence type="ECO:0000313" key="2">
    <source>
        <dbReference type="EMBL" id="WBA08280.1"/>
    </source>
</evidence>
<dbReference type="GO" id="GO:0016747">
    <property type="term" value="F:acyltransferase activity, transferring groups other than amino-acyl groups"/>
    <property type="evidence" value="ECO:0007669"/>
    <property type="project" value="InterPro"/>
</dbReference>
<dbReference type="Gene3D" id="3.40.630.30">
    <property type="match status" value="1"/>
</dbReference>
<dbReference type="InterPro" id="IPR000182">
    <property type="entry name" value="GNAT_dom"/>
</dbReference>
<protein>
    <submittedName>
        <fullName evidence="2">GNAT family N-acetyltransferase</fullName>
    </submittedName>
</protein>
<sequence length="310" mass="35906">MTSPLNVCKYHSDAFNEVERFFDSLFKKRTVDACWHPSRFEYARYLVKPLFEKRGITDWEDHVSLWRDSDGKLVGIALSEAADFNSFFFAASEHRYASLKQMLGWAMETNYCLEGGRKRMTCWADQDDNLLITLLKEHGFDQDIGQEYLLVCDLNQHTQSSATSHYLLSTLVDPCLYESRMECVAWAFQDRSHYDLLSSYKTTENAPNYRQDLDFCLVDPLYPNTVIAACTGWQNHADNSVYLEPFAVAPQYQGKGIGTILLRFVMTSLKHQGFRHVYVGAYGDGLKYFYCQAGFSHYRTLNHYSFNKLD</sequence>
<evidence type="ECO:0000259" key="1">
    <source>
        <dbReference type="PROSITE" id="PS51186"/>
    </source>
</evidence>
<dbReference type="PROSITE" id="PS51186">
    <property type="entry name" value="GNAT"/>
    <property type="match status" value="1"/>
</dbReference>
<dbReference type="Pfam" id="PF00583">
    <property type="entry name" value="Acetyltransf_1"/>
    <property type="match status" value="1"/>
</dbReference>
<reference evidence="2" key="1">
    <citation type="submission" date="2022-09" db="EMBL/GenBank/DDBJ databases">
        <authorList>
            <person name="Li Z.-J."/>
        </authorList>
    </citation>
    <scope>NUCLEOTIDE SEQUENCE</scope>
    <source>
        <strain evidence="2">TGB11</strain>
    </source>
</reference>